<evidence type="ECO:0000313" key="2">
    <source>
        <dbReference type="Proteomes" id="UP000823775"/>
    </source>
</evidence>
<accession>A0ABS8S918</accession>
<comment type="caution">
    <text evidence="1">The sequence shown here is derived from an EMBL/GenBank/DDBJ whole genome shotgun (WGS) entry which is preliminary data.</text>
</comment>
<proteinExistence type="predicted"/>
<reference evidence="1 2" key="1">
    <citation type="journal article" date="2021" name="BMC Genomics">
        <title>Datura genome reveals duplications of psychoactive alkaloid biosynthetic genes and high mutation rate following tissue culture.</title>
        <authorList>
            <person name="Rajewski A."/>
            <person name="Carter-House D."/>
            <person name="Stajich J."/>
            <person name="Litt A."/>
        </authorList>
    </citation>
    <scope>NUCLEOTIDE SEQUENCE [LARGE SCALE GENOMIC DNA]</scope>
    <source>
        <strain evidence="1">AR-01</strain>
    </source>
</reference>
<sequence length="68" mass="7593">MRMSEVAIMDWRSSATSVWPSARLMGGLFSTSGWKSLSILELVAKLSGMVLKSVIFMKWMLLQVKGNL</sequence>
<keyword evidence="2" id="KW-1185">Reference proteome</keyword>
<protein>
    <submittedName>
        <fullName evidence="1">Uncharacterized protein</fullName>
    </submittedName>
</protein>
<evidence type="ECO:0000313" key="1">
    <source>
        <dbReference type="EMBL" id="MCD7455334.1"/>
    </source>
</evidence>
<name>A0ABS8S918_DATST</name>
<dbReference type="Proteomes" id="UP000823775">
    <property type="component" value="Unassembled WGS sequence"/>
</dbReference>
<gene>
    <name evidence="1" type="ORF">HAX54_027875</name>
</gene>
<organism evidence="1 2">
    <name type="scientific">Datura stramonium</name>
    <name type="common">Jimsonweed</name>
    <name type="synonym">Common thornapple</name>
    <dbReference type="NCBI Taxonomy" id="4076"/>
    <lineage>
        <taxon>Eukaryota</taxon>
        <taxon>Viridiplantae</taxon>
        <taxon>Streptophyta</taxon>
        <taxon>Embryophyta</taxon>
        <taxon>Tracheophyta</taxon>
        <taxon>Spermatophyta</taxon>
        <taxon>Magnoliopsida</taxon>
        <taxon>eudicotyledons</taxon>
        <taxon>Gunneridae</taxon>
        <taxon>Pentapetalae</taxon>
        <taxon>asterids</taxon>
        <taxon>lamiids</taxon>
        <taxon>Solanales</taxon>
        <taxon>Solanaceae</taxon>
        <taxon>Solanoideae</taxon>
        <taxon>Datureae</taxon>
        <taxon>Datura</taxon>
    </lineage>
</organism>
<dbReference type="EMBL" id="JACEIK010000340">
    <property type="protein sequence ID" value="MCD7455334.1"/>
    <property type="molecule type" value="Genomic_DNA"/>
</dbReference>